<evidence type="ECO:0000313" key="2">
    <source>
        <dbReference type="Proteomes" id="UP000595437"/>
    </source>
</evidence>
<name>A0A7T8KFQ6_CALRO</name>
<evidence type="ECO:0000313" key="1">
    <source>
        <dbReference type="EMBL" id="QQP55001.1"/>
    </source>
</evidence>
<dbReference type="Proteomes" id="UP000595437">
    <property type="component" value="Chromosome 5"/>
</dbReference>
<dbReference type="EMBL" id="CP045894">
    <property type="protein sequence ID" value="QQP55001.1"/>
    <property type="molecule type" value="Genomic_DNA"/>
</dbReference>
<accession>A0A7T8KFQ6</accession>
<organism evidence="1 2">
    <name type="scientific">Caligus rogercresseyi</name>
    <name type="common">Sea louse</name>
    <dbReference type="NCBI Taxonomy" id="217165"/>
    <lineage>
        <taxon>Eukaryota</taxon>
        <taxon>Metazoa</taxon>
        <taxon>Ecdysozoa</taxon>
        <taxon>Arthropoda</taxon>
        <taxon>Crustacea</taxon>
        <taxon>Multicrustacea</taxon>
        <taxon>Hexanauplia</taxon>
        <taxon>Copepoda</taxon>
        <taxon>Siphonostomatoida</taxon>
        <taxon>Caligidae</taxon>
        <taxon>Caligus</taxon>
    </lineage>
</organism>
<reference evidence="2" key="1">
    <citation type="submission" date="2021-01" db="EMBL/GenBank/DDBJ databases">
        <title>Caligus Genome Assembly.</title>
        <authorList>
            <person name="Gallardo-Escarate C."/>
        </authorList>
    </citation>
    <scope>NUCLEOTIDE SEQUENCE [LARGE SCALE GENOMIC DNA]</scope>
</reference>
<gene>
    <name evidence="1" type="ORF">FKW44_008025</name>
</gene>
<sequence length="69" mass="8419">YDVKNKFFLSKDRQEGLDWTGRQSSVLDKDRHNTRYKSCFPWTYMPSQKSVEDVFNYILKHTSEFQNYD</sequence>
<keyword evidence="2" id="KW-1185">Reference proteome</keyword>
<feature type="non-terminal residue" evidence="1">
    <location>
        <position position="1"/>
    </location>
</feature>
<protein>
    <submittedName>
        <fullName evidence="1">Uncharacterized protein</fullName>
    </submittedName>
</protein>
<proteinExistence type="predicted"/>
<dbReference type="AlphaFoldDB" id="A0A7T8KFQ6"/>